<evidence type="ECO:0000256" key="3">
    <source>
        <dbReference type="ARBA" id="ARBA00022989"/>
    </source>
</evidence>
<evidence type="ECO:0000256" key="2">
    <source>
        <dbReference type="ARBA" id="ARBA00022692"/>
    </source>
</evidence>
<dbReference type="InterPro" id="IPR051533">
    <property type="entry name" value="WaaL-like"/>
</dbReference>
<feature type="domain" description="O-antigen ligase-related" evidence="6">
    <location>
        <begin position="196"/>
        <end position="355"/>
    </location>
</feature>
<name>A0A6M1LW53_9PROT</name>
<feature type="transmembrane region" description="Helical" evidence="5">
    <location>
        <begin position="121"/>
        <end position="139"/>
    </location>
</feature>
<protein>
    <submittedName>
        <fullName evidence="7">O-antigen ligase family protein</fullName>
    </submittedName>
</protein>
<comment type="caution">
    <text evidence="7">The sequence shown here is derived from an EMBL/GenBank/DDBJ whole genome shotgun (WGS) entry which is preliminary data.</text>
</comment>
<dbReference type="PANTHER" id="PTHR37422">
    <property type="entry name" value="TEICHURONIC ACID BIOSYNTHESIS PROTEIN TUAE"/>
    <property type="match status" value="1"/>
</dbReference>
<dbReference type="Pfam" id="PF04932">
    <property type="entry name" value="Wzy_C"/>
    <property type="match status" value="1"/>
</dbReference>
<evidence type="ECO:0000256" key="5">
    <source>
        <dbReference type="SAM" id="Phobius"/>
    </source>
</evidence>
<dbReference type="GO" id="GO:0016020">
    <property type="term" value="C:membrane"/>
    <property type="evidence" value="ECO:0007669"/>
    <property type="project" value="UniProtKB-SubCell"/>
</dbReference>
<feature type="transmembrane region" description="Helical" evidence="5">
    <location>
        <begin position="33"/>
        <end position="51"/>
    </location>
</feature>
<comment type="subcellular location">
    <subcellularLocation>
        <location evidence="1">Membrane</location>
        <topology evidence="1">Multi-pass membrane protein</topology>
    </subcellularLocation>
</comment>
<keyword evidence="2 5" id="KW-0812">Transmembrane</keyword>
<feature type="transmembrane region" description="Helical" evidence="5">
    <location>
        <begin position="94"/>
        <end position="114"/>
    </location>
</feature>
<accession>A0A6M1LW53</accession>
<gene>
    <name evidence="7" type="ORF">G3576_29705</name>
</gene>
<organism evidence="7 8">
    <name type="scientific">Falsiroseomonas algicola</name>
    <dbReference type="NCBI Taxonomy" id="2716930"/>
    <lineage>
        <taxon>Bacteria</taxon>
        <taxon>Pseudomonadati</taxon>
        <taxon>Pseudomonadota</taxon>
        <taxon>Alphaproteobacteria</taxon>
        <taxon>Acetobacterales</taxon>
        <taxon>Roseomonadaceae</taxon>
        <taxon>Falsiroseomonas</taxon>
    </lineage>
</organism>
<dbReference type="Proteomes" id="UP000475385">
    <property type="component" value="Unassembled WGS sequence"/>
</dbReference>
<proteinExistence type="predicted"/>
<evidence type="ECO:0000259" key="6">
    <source>
        <dbReference type="Pfam" id="PF04932"/>
    </source>
</evidence>
<evidence type="ECO:0000256" key="4">
    <source>
        <dbReference type="ARBA" id="ARBA00023136"/>
    </source>
</evidence>
<feature type="transmembrane region" description="Helical" evidence="5">
    <location>
        <begin position="387"/>
        <end position="404"/>
    </location>
</feature>
<evidence type="ECO:0000313" key="7">
    <source>
        <dbReference type="EMBL" id="NGM24202.1"/>
    </source>
</evidence>
<keyword evidence="7" id="KW-0436">Ligase</keyword>
<feature type="transmembrane region" description="Helical" evidence="5">
    <location>
        <begin position="410"/>
        <end position="426"/>
    </location>
</feature>
<evidence type="ECO:0000256" key="1">
    <source>
        <dbReference type="ARBA" id="ARBA00004141"/>
    </source>
</evidence>
<keyword evidence="8" id="KW-1185">Reference proteome</keyword>
<feature type="transmembrane region" description="Helical" evidence="5">
    <location>
        <begin position="63"/>
        <end position="82"/>
    </location>
</feature>
<keyword evidence="3 5" id="KW-1133">Transmembrane helix</keyword>
<dbReference type="GO" id="GO:0016874">
    <property type="term" value="F:ligase activity"/>
    <property type="evidence" value="ECO:0007669"/>
    <property type="project" value="UniProtKB-KW"/>
</dbReference>
<dbReference type="EMBL" id="JAAIKB010000027">
    <property type="protein sequence ID" value="NGM24202.1"/>
    <property type="molecule type" value="Genomic_DNA"/>
</dbReference>
<feature type="transmembrane region" description="Helical" evidence="5">
    <location>
        <begin position="342"/>
        <end position="366"/>
    </location>
</feature>
<reference evidence="7 8" key="1">
    <citation type="submission" date="2020-02" db="EMBL/GenBank/DDBJ databases">
        <authorList>
            <person name="Kim H.M."/>
            <person name="Jeon C.O."/>
        </authorList>
    </citation>
    <scope>NUCLEOTIDE SEQUENCE [LARGE SCALE GENOMIC DNA]</scope>
    <source>
        <strain evidence="7 8">PeD5</strain>
    </source>
</reference>
<sequence>MIPLPHRAGLAAIGLLLLGYLLGGRGFAHLGLPPVYVGEVVLVFAGAMFLLSPRIALLLHLPTTWAIMLLCAWCMLRTLPYVETEGMDALRDAAIYGYAGFAILAGAFLAQAAALDAAARAYGRAAYIAIAVMPVVLLLQPTIFEPGSSDFFFVKSGDLGVHLAGLLAFQFLGLRELTLPRRSLGDLAIDIATACSALVCLLWVGSTSRGGLLSVIAAMAVLLALSPRRGRWLGLASLGIAALLAIGLLDVSLGGDRREVSGGQIASNFLSIFNFGASAAQSELVSNIVWRLDWWQAIVEDTLFGDLIWTGHGFGLNLATFYGFQVDVEESLRSPHNGSVTFLARAGVPGLLLWLAVPATLFVGLVRSSRRMRAMGFGGMERLNGWVLAYLAAALVNATFDVYLEGPQGGIWFWSVVGLGLGALSLQREALRPLPADPRAVLPMPAGRRA</sequence>
<dbReference type="AlphaFoldDB" id="A0A6M1LW53"/>
<keyword evidence="4 5" id="KW-0472">Membrane</keyword>
<feature type="transmembrane region" description="Helical" evidence="5">
    <location>
        <begin position="210"/>
        <end position="225"/>
    </location>
</feature>
<feature type="transmembrane region" description="Helical" evidence="5">
    <location>
        <begin position="232"/>
        <end position="249"/>
    </location>
</feature>
<reference evidence="7 8" key="2">
    <citation type="submission" date="2020-03" db="EMBL/GenBank/DDBJ databases">
        <title>Roseomonas stagni sp. nov., isolated from pond water in Japan.</title>
        <authorList>
            <person name="Furuhata K."/>
            <person name="Miyamoto H."/>
            <person name="Goto K."/>
        </authorList>
    </citation>
    <scope>NUCLEOTIDE SEQUENCE [LARGE SCALE GENOMIC DNA]</scope>
    <source>
        <strain evidence="7 8">PeD5</strain>
    </source>
</reference>
<dbReference type="PANTHER" id="PTHR37422:SF23">
    <property type="entry name" value="TEICHURONIC ACID BIOSYNTHESIS PROTEIN TUAE"/>
    <property type="match status" value="1"/>
</dbReference>
<evidence type="ECO:0000313" key="8">
    <source>
        <dbReference type="Proteomes" id="UP000475385"/>
    </source>
</evidence>
<dbReference type="InterPro" id="IPR007016">
    <property type="entry name" value="O-antigen_ligase-rel_domated"/>
</dbReference>
<dbReference type="RefSeq" id="WP_164698117.1">
    <property type="nucleotide sequence ID" value="NZ_JAAIKB010000027.1"/>
</dbReference>